<evidence type="ECO:0000313" key="4">
    <source>
        <dbReference type="EMBL" id="SHO53729.1"/>
    </source>
</evidence>
<dbReference type="PANTHER" id="PTHR30349:SF64">
    <property type="entry name" value="PROPHAGE INTEGRASE INTD-RELATED"/>
    <property type="match status" value="1"/>
</dbReference>
<dbReference type="AlphaFoldDB" id="A0A1M7YMA3"/>
<dbReference type="CDD" id="cd00796">
    <property type="entry name" value="INT_Rci_Hp1_C"/>
    <property type="match status" value="1"/>
</dbReference>
<dbReference type="InterPro" id="IPR011010">
    <property type="entry name" value="DNA_brk_join_enz"/>
</dbReference>
<gene>
    <name evidence="4" type="ORF">SAMN02745220_05272</name>
</gene>
<keyword evidence="5" id="KW-1185">Reference proteome</keyword>
<feature type="compositionally biased region" description="Polar residues" evidence="2">
    <location>
        <begin position="159"/>
        <end position="173"/>
    </location>
</feature>
<proteinExistence type="predicted"/>
<name>A0A1M7YMA3_9BACT</name>
<dbReference type="GO" id="GO:0006310">
    <property type="term" value="P:DNA recombination"/>
    <property type="evidence" value="ECO:0007669"/>
    <property type="project" value="UniProtKB-KW"/>
</dbReference>
<dbReference type="PANTHER" id="PTHR30349">
    <property type="entry name" value="PHAGE INTEGRASE-RELATED"/>
    <property type="match status" value="1"/>
</dbReference>
<organism evidence="4 5">
    <name type="scientific">Desulfopila aestuarii DSM 18488</name>
    <dbReference type="NCBI Taxonomy" id="1121416"/>
    <lineage>
        <taxon>Bacteria</taxon>
        <taxon>Pseudomonadati</taxon>
        <taxon>Thermodesulfobacteriota</taxon>
        <taxon>Desulfobulbia</taxon>
        <taxon>Desulfobulbales</taxon>
        <taxon>Desulfocapsaceae</taxon>
        <taxon>Desulfopila</taxon>
    </lineage>
</organism>
<sequence>MHTGARASEAAGKRRQDVDLANRTTVIRVTKSGKPRTVPITEVVQKALEGLDAEDYFFLTDSHLQNERNRNRPAIIFREAWDQALKRVKQNDPLFPDITIHDLRHTAGTHLLEQGADLRTVADILGHADIRMTSRYTHPSESQKRKAVERIGHLGPTAVSKQSISGNLQTVESMNPYGSPLNPVDNEALGVPLSYQQLEKKE</sequence>
<accession>A0A1M7YMA3</accession>
<dbReference type="EMBL" id="FRFE01000071">
    <property type="protein sequence ID" value="SHO53729.1"/>
    <property type="molecule type" value="Genomic_DNA"/>
</dbReference>
<dbReference type="Gene3D" id="1.10.443.10">
    <property type="entry name" value="Intergrase catalytic core"/>
    <property type="match status" value="1"/>
</dbReference>
<dbReference type="GO" id="GO:0003677">
    <property type="term" value="F:DNA binding"/>
    <property type="evidence" value="ECO:0007669"/>
    <property type="project" value="InterPro"/>
</dbReference>
<keyword evidence="1" id="KW-0233">DNA recombination</keyword>
<feature type="region of interest" description="Disordered" evidence="2">
    <location>
        <begin position="155"/>
        <end position="202"/>
    </location>
</feature>
<dbReference type="GO" id="GO:0015074">
    <property type="term" value="P:DNA integration"/>
    <property type="evidence" value="ECO:0007669"/>
    <property type="project" value="InterPro"/>
</dbReference>
<feature type="domain" description="Tyr recombinase" evidence="3">
    <location>
        <begin position="1"/>
        <end position="149"/>
    </location>
</feature>
<dbReference type="SUPFAM" id="SSF56349">
    <property type="entry name" value="DNA breaking-rejoining enzymes"/>
    <property type="match status" value="1"/>
</dbReference>
<evidence type="ECO:0000256" key="2">
    <source>
        <dbReference type="SAM" id="MobiDB-lite"/>
    </source>
</evidence>
<dbReference type="Proteomes" id="UP000184603">
    <property type="component" value="Unassembled WGS sequence"/>
</dbReference>
<dbReference type="InterPro" id="IPR002104">
    <property type="entry name" value="Integrase_catalytic"/>
</dbReference>
<dbReference type="Pfam" id="PF00589">
    <property type="entry name" value="Phage_integrase"/>
    <property type="match status" value="1"/>
</dbReference>
<dbReference type="InterPro" id="IPR050090">
    <property type="entry name" value="Tyrosine_recombinase_XerCD"/>
</dbReference>
<evidence type="ECO:0000259" key="3">
    <source>
        <dbReference type="PROSITE" id="PS51898"/>
    </source>
</evidence>
<reference evidence="4 5" key="1">
    <citation type="submission" date="2016-12" db="EMBL/GenBank/DDBJ databases">
        <authorList>
            <person name="Song W.-J."/>
            <person name="Kurnit D.M."/>
        </authorList>
    </citation>
    <scope>NUCLEOTIDE SEQUENCE [LARGE SCALE GENOMIC DNA]</scope>
    <source>
        <strain evidence="4 5">DSM 18488</strain>
    </source>
</reference>
<evidence type="ECO:0000256" key="1">
    <source>
        <dbReference type="ARBA" id="ARBA00023172"/>
    </source>
</evidence>
<dbReference type="STRING" id="1121416.SAMN02745220_05272"/>
<dbReference type="PROSITE" id="PS51898">
    <property type="entry name" value="TYR_RECOMBINASE"/>
    <property type="match status" value="1"/>
</dbReference>
<protein>
    <submittedName>
        <fullName evidence="4">Phage integrase family protein</fullName>
    </submittedName>
</protein>
<dbReference type="InterPro" id="IPR013762">
    <property type="entry name" value="Integrase-like_cat_sf"/>
</dbReference>
<evidence type="ECO:0000313" key="5">
    <source>
        <dbReference type="Proteomes" id="UP000184603"/>
    </source>
</evidence>